<name>A0ABV3G4I9_9NOCA</name>
<gene>
    <name evidence="1" type="ORF">AB0I48_34040</name>
</gene>
<dbReference type="RefSeq" id="WP_357789684.1">
    <property type="nucleotide sequence ID" value="NZ_JBFAKC010000022.1"/>
</dbReference>
<dbReference type="InterPro" id="IPR034660">
    <property type="entry name" value="DinB/YfiT-like"/>
</dbReference>
<evidence type="ECO:0000313" key="1">
    <source>
        <dbReference type="EMBL" id="MEV0712587.1"/>
    </source>
</evidence>
<evidence type="ECO:0008006" key="3">
    <source>
        <dbReference type="Google" id="ProtNLM"/>
    </source>
</evidence>
<proteinExistence type="predicted"/>
<dbReference type="Proteomes" id="UP001551695">
    <property type="component" value="Unassembled WGS sequence"/>
</dbReference>
<accession>A0ABV3G4I9</accession>
<keyword evidence="2" id="KW-1185">Reference proteome</keyword>
<protein>
    <recommendedName>
        <fullName evidence="3">DinB family protein</fullName>
    </recommendedName>
</protein>
<evidence type="ECO:0000313" key="2">
    <source>
        <dbReference type="Proteomes" id="UP001551695"/>
    </source>
</evidence>
<dbReference type="Gene3D" id="1.20.120.450">
    <property type="entry name" value="dinb family like domain"/>
    <property type="match status" value="1"/>
</dbReference>
<reference evidence="1 2" key="1">
    <citation type="submission" date="2024-06" db="EMBL/GenBank/DDBJ databases">
        <title>The Natural Products Discovery Center: Release of the First 8490 Sequenced Strains for Exploring Actinobacteria Biosynthetic Diversity.</title>
        <authorList>
            <person name="Kalkreuter E."/>
            <person name="Kautsar S.A."/>
            <person name="Yang D."/>
            <person name="Bader C.D."/>
            <person name="Teijaro C.N."/>
            <person name="Fluegel L."/>
            <person name="Davis C.M."/>
            <person name="Simpson J.R."/>
            <person name="Lauterbach L."/>
            <person name="Steele A.D."/>
            <person name="Gui C."/>
            <person name="Meng S."/>
            <person name="Li G."/>
            <person name="Viehrig K."/>
            <person name="Ye F."/>
            <person name="Su P."/>
            <person name="Kiefer A.F."/>
            <person name="Nichols A."/>
            <person name="Cepeda A.J."/>
            <person name="Yan W."/>
            <person name="Fan B."/>
            <person name="Jiang Y."/>
            <person name="Adhikari A."/>
            <person name="Zheng C.-J."/>
            <person name="Schuster L."/>
            <person name="Cowan T.M."/>
            <person name="Smanski M.J."/>
            <person name="Chevrette M.G."/>
            <person name="De Carvalho L.P.S."/>
            <person name="Shen B."/>
        </authorList>
    </citation>
    <scope>NUCLEOTIDE SEQUENCE [LARGE SCALE GENOMIC DNA]</scope>
    <source>
        <strain evidence="1 2">NPDC050403</strain>
    </source>
</reference>
<sequence length="165" mass="17114">MFDTTALRAAYDALLDAAVTVADTATAPPPGEWNADQILAHVTLVDATTIGVVAAVTAGSHTVYDTRLTLDPWTIDRAITLAGGSAGLRARISGQADAMCALVGSSLSETELDIPVSTRLLSGTTLLLDRPVPLRDIITGLTEVELPGHTKQLMALLAEPVVVTA</sequence>
<comment type="caution">
    <text evidence="1">The sequence shown here is derived from an EMBL/GenBank/DDBJ whole genome shotgun (WGS) entry which is preliminary data.</text>
</comment>
<organism evidence="1 2">
    <name type="scientific">Nocardia aurea</name>
    <dbReference type="NCBI Taxonomy" id="2144174"/>
    <lineage>
        <taxon>Bacteria</taxon>
        <taxon>Bacillati</taxon>
        <taxon>Actinomycetota</taxon>
        <taxon>Actinomycetes</taxon>
        <taxon>Mycobacteriales</taxon>
        <taxon>Nocardiaceae</taxon>
        <taxon>Nocardia</taxon>
    </lineage>
</organism>
<dbReference type="EMBL" id="JBFAKC010000022">
    <property type="protein sequence ID" value="MEV0712587.1"/>
    <property type="molecule type" value="Genomic_DNA"/>
</dbReference>